<dbReference type="SUPFAM" id="SSF103247">
    <property type="entry name" value="TT1751-like"/>
    <property type="match status" value="1"/>
</dbReference>
<dbReference type="EMBL" id="FTNV01000003">
    <property type="protein sequence ID" value="SIS22847.1"/>
    <property type="molecule type" value="Genomic_DNA"/>
</dbReference>
<gene>
    <name evidence="3" type="ORF">SAMN05421666_2792</name>
</gene>
<name>A0A1N7HD94_9RHOB</name>
<dbReference type="PANTHER" id="PTHR38342:SF2">
    <property type="entry name" value="INNER MEMBRANE OR EXPORTED"/>
    <property type="match status" value="1"/>
</dbReference>
<feature type="chain" id="PRO_5009942466" description="DUF302 domain-containing protein" evidence="1">
    <location>
        <begin position="20"/>
        <end position="153"/>
    </location>
</feature>
<dbReference type="RefSeq" id="WP_076534909.1">
    <property type="nucleotide sequence ID" value="NZ_FOAC01000002.1"/>
</dbReference>
<feature type="signal peptide" evidence="1">
    <location>
        <begin position="1"/>
        <end position="19"/>
    </location>
</feature>
<evidence type="ECO:0000256" key="1">
    <source>
        <dbReference type="SAM" id="SignalP"/>
    </source>
</evidence>
<dbReference type="OrthoDB" id="9799367at2"/>
<reference evidence="3 4" key="1">
    <citation type="submission" date="2017-01" db="EMBL/GenBank/DDBJ databases">
        <authorList>
            <person name="Mah S.A."/>
            <person name="Swanson W.J."/>
            <person name="Moy G.W."/>
            <person name="Vacquier V.D."/>
        </authorList>
    </citation>
    <scope>NUCLEOTIDE SEQUENCE [LARGE SCALE GENOMIC DNA]</scope>
    <source>
        <strain evidence="3 4">DSM 29590</strain>
    </source>
</reference>
<dbReference type="AlphaFoldDB" id="A0A1N7HD94"/>
<dbReference type="Pfam" id="PF03625">
    <property type="entry name" value="DUF302"/>
    <property type="match status" value="1"/>
</dbReference>
<feature type="domain" description="DUF302" evidence="2">
    <location>
        <begin position="55"/>
        <end position="117"/>
    </location>
</feature>
<dbReference type="InterPro" id="IPR035923">
    <property type="entry name" value="TT1751-like_sf"/>
</dbReference>
<dbReference type="Proteomes" id="UP000186019">
    <property type="component" value="Unassembled WGS sequence"/>
</dbReference>
<evidence type="ECO:0000259" key="2">
    <source>
        <dbReference type="Pfam" id="PF03625"/>
    </source>
</evidence>
<dbReference type="PANTHER" id="PTHR38342">
    <property type="entry name" value="SLR5037 PROTEIN"/>
    <property type="match status" value="1"/>
</dbReference>
<keyword evidence="4" id="KW-1185">Reference proteome</keyword>
<accession>A0A1N7HD94</accession>
<keyword evidence="1" id="KW-0732">Signal</keyword>
<sequence>MKQLITAAIFALMGSMVSANEESVTHVEAVGDVAETMSGLQKAVNEAGATVFAMVDHAEGAERAGMDLAPAQLLIFGNPKMGTQVMQDDILAGLHLPMKVLVYEDEGGQVYLAYEDPAIMLGNLSGVAPGATYIAEMRAALSKLTNKAASADH</sequence>
<organism evidence="3 4">
    <name type="scientific">Roseovarius nanhaiticus</name>
    <dbReference type="NCBI Taxonomy" id="573024"/>
    <lineage>
        <taxon>Bacteria</taxon>
        <taxon>Pseudomonadati</taxon>
        <taxon>Pseudomonadota</taxon>
        <taxon>Alphaproteobacteria</taxon>
        <taxon>Rhodobacterales</taxon>
        <taxon>Roseobacteraceae</taxon>
        <taxon>Roseovarius</taxon>
    </lineage>
</organism>
<evidence type="ECO:0000313" key="4">
    <source>
        <dbReference type="Proteomes" id="UP000186019"/>
    </source>
</evidence>
<evidence type="ECO:0000313" key="3">
    <source>
        <dbReference type="EMBL" id="SIS22847.1"/>
    </source>
</evidence>
<dbReference type="InterPro" id="IPR005180">
    <property type="entry name" value="DUF302"/>
</dbReference>
<dbReference type="STRING" id="573024.SAMN05216208_2523"/>
<protein>
    <recommendedName>
        <fullName evidence="2">DUF302 domain-containing protein</fullName>
    </recommendedName>
</protein>
<proteinExistence type="predicted"/>
<dbReference type="Gene3D" id="3.30.310.70">
    <property type="entry name" value="TT1751-like domain"/>
    <property type="match status" value="1"/>
</dbReference>
<dbReference type="CDD" id="cd14797">
    <property type="entry name" value="DUF302"/>
    <property type="match status" value="1"/>
</dbReference>